<sequence>MTEPERNSDLWKAMLYELHVDSKHVSTGNYACHYDECRGRQLSGIARLNRHMQKVHGWQILYPKLNVGEHLPSEIETWSTICNKWRSG</sequence>
<comment type="caution">
    <text evidence="1">The sequence shown here is derived from an EMBL/GenBank/DDBJ whole genome shotgun (WGS) entry which is preliminary data.</text>
</comment>
<accession>A0A9D4UMC4</accession>
<reference evidence="1" key="1">
    <citation type="submission" date="2021-01" db="EMBL/GenBank/DDBJ databases">
        <title>Adiantum capillus-veneris genome.</title>
        <authorList>
            <person name="Fang Y."/>
            <person name="Liao Q."/>
        </authorList>
    </citation>
    <scope>NUCLEOTIDE SEQUENCE</scope>
    <source>
        <strain evidence="1">H3</strain>
        <tissue evidence="1">Leaf</tissue>
    </source>
</reference>
<proteinExistence type="predicted"/>
<protein>
    <recommendedName>
        <fullName evidence="3">C2H2-type domain-containing protein</fullName>
    </recommendedName>
</protein>
<evidence type="ECO:0008006" key="3">
    <source>
        <dbReference type="Google" id="ProtNLM"/>
    </source>
</evidence>
<dbReference type="AlphaFoldDB" id="A0A9D4UMC4"/>
<evidence type="ECO:0000313" key="1">
    <source>
        <dbReference type="EMBL" id="KAI5070122.1"/>
    </source>
</evidence>
<name>A0A9D4UMC4_ADICA</name>
<organism evidence="1 2">
    <name type="scientific">Adiantum capillus-veneris</name>
    <name type="common">Maidenhair fern</name>
    <dbReference type="NCBI Taxonomy" id="13818"/>
    <lineage>
        <taxon>Eukaryota</taxon>
        <taxon>Viridiplantae</taxon>
        <taxon>Streptophyta</taxon>
        <taxon>Embryophyta</taxon>
        <taxon>Tracheophyta</taxon>
        <taxon>Polypodiopsida</taxon>
        <taxon>Polypodiidae</taxon>
        <taxon>Polypodiales</taxon>
        <taxon>Pteridineae</taxon>
        <taxon>Pteridaceae</taxon>
        <taxon>Vittarioideae</taxon>
        <taxon>Adiantum</taxon>
    </lineage>
</organism>
<gene>
    <name evidence="1" type="ORF">GOP47_0014465</name>
</gene>
<evidence type="ECO:0000313" key="2">
    <source>
        <dbReference type="Proteomes" id="UP000886520"/>
    </source>
</evidence>
<keyword evidence="2" id="KW-1185">Reference proteome</keyword>
<feature type="non-terminal residue" evidence="1">
    <location>
        <position position="88"/>
    </location>
</feature>
<dbReference type="EMBL" id="JABFUD020000014">
    <property type="protein sequence ID" value="KAI5070122.1"/>
    <property type="molecule type" value="Genomic_DNA"/>
</dbReference>
<dbReference type="Proteomes" id="UP000886520">
    <property type="component" value="Chromosome 14"/>
</dbReference>